<accession>C7Q886</accession>
<sequence length="138" mass="15166">MNGGERAARANDRERPNSFRSANGSGAPNSASAANNSRAANSSSAPNTPWHDARRLPRPPRDARRVEPRDAAIWVRVGGRWLPGHIQCWFAHRGRWACWLSYQADPAHPTVAAMWGLFAYEPAAILSRAAHPTPPEQP</sequence>
<feature type="compositionally biased region" description="Basic and acidic residues" evidence="1">
    <location>
        <begin position="51"/>
        <end position="69"/>
    </location>
</feature>
<dbReference type="Proteomes" id="UP000000851">
    <property type="component" value="Chromosome"/>
</dbReference>
<dbReference type="STRING" id="479433.Caci_7245"/>
<protein>
    <submittedName>
        <fullName evidence="2">Uncharacterized protein</fullName>
    </submittedName>
</protein>
<dbReference type="AlphaFoldDB" id="C7Q886"/>
<dbReference type="RefSeq" id="WP_015795802.1">
    <property type="nucleotide sequence ID" value="NC_013131.1"/>
</dbReference>
<reference evidence="2 3" key="1">
    <citation type="journal article" date="2009" name="Stand. Genomic Sci.">
        <title>Complete genome sequence of Catenulispora acidiphila type strain (ID 139908).</title>
        <authorList>
            <person name="Copeland A."/>
            <person name="Lapidus A."/>
            <person name="Glavina Del Rio T."/>
            <person name="Nolan M."/>
            <person name="Lucas S."/>
            <person name="Chen F."/>
            <person name="Tice H."/>
            <person name="Cheng J.F."/>
            <person name="Bruce D."/>
            <person name="Goodwin L."/>
            <person name="Pitluck S."/>
            <person name="Mikhailova N."/>
            <person name="Pati A."/>
            <person name="Ivanova N."/>
            <person name="Mavromatis K."/>
            <person name="Chen A."/>
            <person name="Palaniappan K."/>
            <person name="Chain P."/>
            <person name="Land M."/>
            <person name="Hauser L."/>
            <person name="Chang Y.J."/>
            <person name="Jeffries C.D."/>
            <person name="Chertkov O."/>
            <person name="Brettin T."/>
            <person name="Detter J.C."/>
            <person name="Han C."/>
            <person name="Ali Z."/>
            <person name="Tindall B.J."/>
            <person name="Goker M."/>
            <person name="Bristow J."/>
            <person name="Eisen J.A."/>
            <person name="Markowitz V."/>
            <person name="Hugenholtz P."/>
            <person name="Kyrpides N.C."/>
            <person name="Klenk H.P."/>
        </authorList>
    </citation>
    <scope>NUCLEOTIDE SEQUENCE [LARGE SCALE GENOMIC DNA]</scope>
    <source>
        <strain evidence="3">DSM 44928 / JCM 14897 / NBRC 102108 / NRRL B-24433 / ID139908</strain>
    </source>
</reference>
<evidence type="ECO:0000313" key="2">
    <source>
        <dbReference type="EMBL" id="ACU76074.1"/>
    </source>
</evidence>
<proteinExistence type="predicted"/>
<dbReference type="OrthoDB" id="3828399at2"/>
<dbReference type="EMBL" id="CP001700">
    <property type="protein sequence ID" value="ACU76074.1"/>
    <property type="molecule type" value="Genomic_DNA"/>
</dbReference>
<feature type="compositionally biased region" description="Low complexity" evidence="1">
    <location>
        <begin position="20"/>
        <end position="47"/>
    </location>
</feature>
<name>C7Q886_CATAD</name>
<evidence type="ECO:0000313" key="3">
    <source>
        <dbReference type="Proteomes" id="UP000000851"/>
    </source>
</evidence>
<organism evidence="2 3">
    <name type="scientific">Catenulispora acidiphila (strain DSM 44928 / JCM 14897 / NBRC 102108 / NRRL B-24433 / ID139908)</name>
    <dbReference type="NCBI Taxonomy" id="479433"/>
    <lineage>
        <taxon>Bacteria</taxon>
        <taxon>Bacillati</taxon>
        <taxon>Actinomycetota</taxon>
        <taxon>Actinomycetes</taxon>
        <taxon>Catenulisporales</taxon>
        <taxon>Catenulisporaceae</taxon>
        <taxon>Catenulispora</taxon>
    </lineage>
</organism>
<dbReference type="HOGENOM" id="CLU_1851517_0_0_11"/>
<feature type="compositionally biased region" description="Basic and acidic residues" evidence="1">
    <location>
        <begin position="1"/>
        <end position="17"/>
    </location>
</feature>
<gene>
    <name evidence="2" type="ordered locus">Caci_7245</name>
</gene>
<dbReference type="InParanoid" id="C7Q886"/>
<evidence type="ECO:0000256" key="1">
    <source>
        <dbReference type="SAM" id="MobiDB-lite"/>
    </source>
</evidence>
<keyword evidence="3" id="KW-1185">Reference proteome</keyword>
<feature type="region of interest" description="Disordered" evidence="1">
    <location>
        <begin position="1"/>
        <end position="69"/>
    </location>
</feature>
<dbReference type="KEGG" id="cai:Caci_7245"/>